<dbReference type="Proteomes" id="UP000003330">
    <property type="component" value="Unassembled WGS sequence"/>
</dbReference>
<dbReference type="PANTHER" id="PTHR33744">
    <property type="entry name" value="CARBOHYDRATE DIACID REGULATOR"/>
    <property type="match status" value="1"/>
</dbReference>
<gene>
    <name evidence="2" type="ORF">STRIC_1939</name>
</gene>
<dbReference type="eggNOG" id="COG3835">
    <property type="taxonomic scope" value="Bacteria"/>
</dbReference>
<evidence type="ECO:0000313" key="2">
    <source>
        <dbReference type="EMBL" id="EHI68832.1"/>
    </source>
</evidence>
<dbReference type="Gene3D" id="1.10.10.2840">
    <property type="entry name" value="PucR C-terminal helix-turn-helix domain"/>
    <property type="match status" value="1"/>
</dbReference>
<dbReference type="AlphaFoldDB" id="G5K551"/>
<name>G5K551_9STRE</name>
<protein>
    <recommendedName>
        <fullName evidence="1">PucR C-terminal helix-turn-helix domain-containing protein</fullName>
    </recommendedName>
</protein>
<dbReference type="Pfam" id="PF13556">
    <property type="entry name" value="HTH_30"/>
    <property type="match status" value="1"/>
</dbReference>
<dbReference type="InterPro" id="IPR042070">
    <property type="entry name" value="PucR_C-HTH_sf"/>
</dbReference>
<organism evidence="2 3">
    <name type="scientific">Streptococcus ictaluri 707-05</name>
    <dbReference type="NCBI Taxonomy" id="764299"/>
    <lineage>
        <taxon>Bacteria</taxon>
        <taxon>Bacillati</taxon>
        <taxon>Bacillota</taxon>
        <taxon>Bacilli</taxon>
        <taxon>Lactobacillales</taxon>
        <taxon>Streptococcaceae</taxon>
        <taxon>Streptococcus</taxon>
    </lineage>
</organism>
<feature type="domain" description="PucR C-terminal helix-turn-helix" evidence="1">
    <location>
        <begin position="26"/>
        <end position="68"/>
    </location>
</feature>
<proteinExistence type="predicted"/>
<reference evidence="2 3" key="1">
    <citation type="journal article" date="2014" name="Int. J. Syst. Evol. Microbiol.">
        <title>Phylogenomics and the dynamic genome evolution of the genus Streptococcus.</title>
        <authorList>
            <consortium name="The Broad Institute Genome Sequencing Platform"/>
            <person name="Richards V.P."/>
            <person name="Palmer S.R."/>
            <person name="Pavinski Bitar P.D."/>
            <person name="Qin X."/>
            <person name="Weinstock G.M."/>
            <person name="Highlander S.K."/>
            <person name="Town C.D."/>
            <person name="Burne R.A."/>
            <person name="Stanhope M.J."/>
        </authorList>
    </citation>
    <scope>NUCLEOTIDE SEQUENCE [LARGE SCALE GENOMIC DNA]</scope>
    <source>
        <strain evidence="2 3">707-05</strain>
    </source>
</reference>
<dbReference type="InterPro" id="IPR051448">
    <property type="entry name" value="CdaR-like_regulators"/>
</dbReference>
<dbReference type="STRING" id="764299.STRIC_1939"/>
<evidence type="ECO:0000313" key="3">
    <source>
        <dbReference type="Proteomes" id="UP000003330"/>
    </source>
</evidence>
<evidence type="ECO:0000259" key="1">
    <source>
        <dbReference type="Pfam" id="PF13556"/>
    </source>
</evidence>
<comment type="caution">
    <text evidence="2">The sequence shown here is derived from an EMBL/GenBank/DDBJ whole genome shotgun (WGS) entry which is preliminary data.</text>
</comment>
<keyword evidence="3" id="KW-1185">Reference proteome</keyword>
<sequence length="87" mass="10541">MFVFDLAERVDDDILSKVDAIYSDYYETLIVFAKENSNYLRTSQKLHIHRNTLSYRLNRIKEETGLDPCLWYQLTRLLYYFSLSYLK</sequence>
<accession>G5K551</accession>
<dbReference type="InterPro" id="IPR025736">
    <property type="entry name" value="PucR_C-HTH_dom"/>
</dbReference>
<dbReference type="EMBL" id="AEUX02000007">
    <property type="protein sequence ID" value="EHI68832.1"/>
    <property type="molecule type" value="Genomic_DNA"/>
</dbReference>